<sequence length="245" mass="26124">MIILPAIDIKDGECVRLVKGDYNTAHKVAENAVSTAKTFEAAGAQWLHIVDLNGAKAAQPVNSDIIFNVLHNTGMKIEIGGGIRSMETIDFYLSHGISRVILGSSALNDPQLVKDSIREYGERIAVGVDALNGKVAAQGWTETSSIDYLELAAQMEQYGVKNIIFTDISRDGTLTGPNLKMLDQLNHAVSCNIIASGGVSNLKDIADLLDLKLYGAICGKALYTGALDLEAAIALCGKEKADETC</sequence>
<feature type="active site" description="Proton donor" evidence="12">
    <location>
        <position position="129"/>
    </location>
</feature>
<comment type="catalytic activity">
    <reaction evidence="1 12 14">
        <text>1-(5-phospho-beta-D-ribosyl)-5-[(5-phospho-beta-D-ribosylamino)methylideneamino]imidazole-4-carboxamide = 5-[(5-phospho-1-deoxy-D-ribulos-1-ylimino)methylamino]-1-(5-phospho-beta-D-ribosyl)imidazole-4-carboxamide</text>
        <dbReference type="Rhea" id="RHEA:15469"/>
        <dbReference type="ChEBI" id="CHEBI:58435"/>
        <dbReference type="ChEBI" id="CHEBI:58525"/>
        <dbReference type="EC" id="5.3.1.16"/>
    </reaction>
</comment>
<evidence type="ECO:0000256" key="10">
    <source>
        <dbReference type="ARBA" id="ARBA00023235"/>
    </source>
</evidence>
<evidence type="ECO:0000256" key="8">
    <source>
        <dbReference type="ARBA" id="ARBA00022605"/>
    </source>
</evidence>
<dbReference type="InterPro" id="IPR013785">
    <property type="entry name" value="Aldolase_TIM"/>
</dbReference>
<keyword evidence="7 12" id="KW-0963">Cytoplasm</keyword>
<evidence type="ECO:0000256" key="3">
    <source>
        <dbReference type="ARBA" id="ARBA00005133"/>
    </source>
</evidence>
<dbReference type="Proteomes" id="UP000719942">
    <property type="component" value="Unassembled WGS sequence"/>
</dbReference>
<feature type="active site" description="Proton acceptor" evidence="12">
    <location>
        <position position="8"/>
    </location>
</feature>
<organism evidence="15 16">
    <name type="scientific">Caproiciproducens faecalis</name>
    <dbReference type="NCBI Taxonomy" id="2820301"/>
    <lineage>
        <taxon>Bacteria</taxon>
        <taxon>Bacillati</taxon>
        <taxon>Bacillota</taxon>
        <taxon>Clostridia</taxon>
        <taxon>Eubacteriales</taxon>
        <taxon>Acutalibacteraceae</taxon>
        <taxon>Caproiciproducens</taxon>
    </lineage>
</organism>
<evidence type="ECO:0000256" key="14">
    <source>
        <dbReference type="RuleBase" id="RU003658"/>
    </source>
</evidence>
<dbReference type="InterPro" id="IPR006062">
    <property type="entry name" value="His_biosynth"/>
</dbReference>
<reference evidence="15 16" key="1">
    <citation type="submission" date="2021-03" db="EMBL/GenBank/DDBJ databases">
        <title>Caproiciproducens sp. nov. isolated from feces of cow.</title>
        <authorList>
            <person name="Choi J.-Y."/>
        </authorList>
    </citation>
    <scope>NUCLEOTIDE SEQUENCE [LARGE SCALE GENOMIC DNA]</scope>
    <source>
        <strain evidence="15 16">AGMB10547</strain>
    </source>
</reference>
<proteinExistence type="inferred from homology"/>
<gene>
    <name evidence="12 15" type="primary">hisA</name>
    <name evidence="15" type="ORF">J5W02_13035</name>
</gene>
<evidence type="ECO:0000256" key="4">
    <source>
        <dbReference type="ARBA" id="ARBA00009667"/>
    </source>
</evidence>
<comment type="caution">
    <text evidence="15">The sequence shown here is derived from an EMBL/GenBank/DDBJ whole genome shotgun (WGS) entry which is preliminary data.</text>
</comment>
<dbReference type="InterPro" id="IPR044524">
    <property type="entry name" value="Isoase_HisA-like"/>
</dbReference>
<evidence type="ECO:0000256" key="6">
    <source>
        <dbReference type="ARBA" id="ARBA00018464"/>
    </source>
</evidence>
<dbReference type="EC" id="5.3.1.16" evidence="5 12"/>
<dbReference type="GO" id="GO:0003949">
    <property type="term" value="F:1-(5-phosphoribosyl)-5-[(5-phosphoribosylamino)methylideneamino]imidazole-4-carboxamide isomerase activity"/>
    <property type="evidence" value="ECO:0007669"/>
    <property type="project" value="UniProtKB-EC"/>
</dbReference>
<dbReference type="Pfam" id="PF00977">
    <property type="entry name" value="His_biosynth"/>
    <property type="match status" value="1"/>
</dbReference>
<dbReference type="PANTHER" id="PTHR43090">
    <property type="entry name" value="1-(5-PHOSPHORIBOSYL)-5-[(5-PHOSPHORIBOSYLAMINO)METHYLIDENEAMINO] IMIDAZOLE-4-CARBOXAMIDE ISOMERASE"/>
    <property type="match status" value="1"/>
</dbReference>
<keyword evidence="8 12" id="KW-0028">Amino-acid biosynthesis</keyword>
<dbReference type="HAMAP" id="MF_01014">
    <property type="entry name" value="HisA"/>
    <property type="match status" value="1"/>
</dbReference>
<evidence type="ECO:0000256" key="13">
    <source>
        <dbReference type="RuleBase" id="RU003657"/>
    </source>
</evidence>
<evidence type="ECO:0000256" key="11">
    <source>
        <dbReference type="ARBA" id="ARBA00030547"/>
    </source>
</evidence>
<dbReference type="NCBIfam" id="TIGR00007">
    <property type="entry name" value="1-(5-phosphoribosyl)-5-[(5-phosphoribosylamino)methylideneamino]imidazole-4-carboxamide isomerase"/>
    <property type="match status" value="1"/>
</dbReference>
<keyword evidence="10 12" id="KW-0413">Isomerase</keyword>
<evidence type="ECO:0000256" key="12">
    <source>
        <dbReference type="HAMAP-Rule" id="MF_01014"/>
    </source>
</evidence>
<dbReference type="Gene3D" id="3.20.20.70">
    <property type="entry name" value="Aldolase class I"/>
    <property type="match status" value="1"/>
</dbReference>
<keyword evidence="9 12" id="KW-0368">Histidine biosynthesis</keyword>
<dbReference type="RefSeq" id="WP_219966127.1">
    <property type="nucleotide sequence ID" value="NZ_JAGFNZ010000005.1"/>
</dbReference>
<evidence type="ECO:0000313" key="16">
    <source>
        <dbReference type="Proteomes" id="UP000719942"/>
    </source>
</evidence>
<evidence type="ECO:0000256" key="5">
    <source>
        <dbReference type="ARBA" id="ARBA00012550"/>
    </source>
</evidence>
<evidence type="ECO:0000313" key="15">
    <source>
        <dbReference type="EMBL" id="MBW7573735.1"/>
    </source>
</evidence>
<evidence type="ECO:0000256" key="9">
    <source>
        <dbReference type="ARBA" id="ARBA00023102"/>
    </source>
</evidence>
<dbReference type="SUPFAM" id="SSF51366">
    <property type="entry name" value="Ribulose-phoshate binding barrel"/>
    <property type="match status" value="1"/>
</dbReference>
<dbReference type="InterPro" id="IPR006063">
    <property type="entry name" value="HisA_bact_arch"/>
</dbReference>
<keyword evidence="16" id="KW-1185">Reference proteome</keyword>
<comment type="pathway">
    <text evidence="3 12 14">Amino-acid biosynthesis; L-histidine biosynthesis; L-histidine from 5-phospho-alpha-D-ribose 1-diphosphate: step 4/9.</text>
</comment>
<evidence type="ECO:0000256" key="7">
    <source>
        <dbReference type="ARBA" id="ARBA00022490"/>
    </source>
</evidence>
<dbReference type="PANTHER" id="PTHR43090:SF2">
    <property type="entry name" value="1-(5-PHOSPHORIBOSYL)-5-[(5-PHOSPHORIBOSYLAMINO)METHYLIDENEAMINO] IMIDAZOLE-4-CARBOXAMIDE ISOMERASE"/>
    <property type="match status" value="1"/>
</dbReference>
<dbReference type="EMBL" id="JAGFNZ010000005">
    <property type="protein sequence ID" value="MBW7573735.1"/>
    <property type="molecule type" value="Genomic_DNA"/>
</dbReference>
<dbReference type="CDD" id="cd04732">
    <property type="entry name" value="HisA"/>
    <property type="match status" value="1"/>
</dbReference>
<comment type="similarity">
    <text evidence="4 12 13">Belongs to the HisA/HisF family.</text>
</comment>
<comment type="subcellular location">
    <subcellularLocation>
        <location evidence="2 12 14">Cytoplasm</location>
    </subcellularLocation>
</comment>
<evidence type="ECO:0000256" key="1">
    <source>
        <dbReference type="ARBA" id="ARBA00000901"/>
    </source>
</evidence>
<accession>A0ABS7DR14</accession>
<name>A0ABS7DR14_9FIRM</name>
<dbReference type="InterPro" id="IPR011060">
    <property type="entry name" value="RibuloseP-bd_barrel"/>
</dbReference>
<dbReference type="InterPro" id="IPR023016">
    <property type="entry name" value="HisA/PriA"/>
</dbReference>
<protein>
    <recommendedName>
        <fullName evidence="6 12">1-(5-phosphoribosyl)-5-[(5-phosphoribosylamino)methylideneamino] imidazole-4-carboxamide isomerase</fullName>
        <ecNumber evidence="5 12">5.3.1.16</ecNumber>
    </recommendedName>
    <alternativeName>
        <fullName evidence="11 12">Phosphoribosylformimino-5-aminoimidazole carboxamide ribotide isomerase</fullName>
    </alternativeName>
</protein>
<evidence type="ECO:0000256" key="2">
    <source>
        <dbReference type="ARBA" id="ARBA00004496"/>
    </source>
</evidence>